<dbReference type="InterPro" id="IPR036097">
    <property type="entry name" value="HisK_dim/P_sf"/>
</dbReference>
<protein>
    <recommendedName>
        <fullName evidence="3">histidine kinase</fullName>
        <ecNumber evidence="3">2.7.13.3</ecNumber>
    </recommendedName>
</protein>
<evidence type="ECO:0000256" key="3">
    <source>
        <dbReference type="ARBA" id="ARBA00012438"/>
    </source>
</evidence>
<keyword evidence="10 13" id="KW-1133">Transmembrane helix</keyword>
<dbReference type="InterPro" id="IPR050351">
    <property type="entry name" value="BphY/WalK/GraS-like"/>
</dbReference>
<dbReference type="InterPro" id="IPR000700">
    <property type="entry name" value="PAS-assoc_C"/>
</dbReference>
<dbReference type="SMART" id="SM00387">
    <property type="entry name" value="HATPase_c"/>
    <property type="match status" value="1"/>
</dbReference>
<dbReference type="SUPFAM" id="SSF47384">
    <property type="entry name" value="Homodimeric domain of signal transducing histidine kinase"/>
    <property type="match status" value="1"/>
</dbReference>
<name>A0ABN6N4S3_9BACT</name>
<dbReference type="CDD" id="cd00130">
    <property type="entry name" value="PAS"/>
    <property type="match status" value="1"/>
</dbReference>
<feature type="domain" description="PAC" evidence="16">
    <location>
        <begin position="147"/>
        <end position="200"/>
    </location>
</feature>
<dbReference type="Proteomes" id="UP001162734">
    <property type="component" value="Chromosome"/>
</dbReference>
<dbReference type="NCBIfam" id="TIGR00229">
    <property type="entry name" value="sensory_box"/>
    <property type="match status" value="1"/>
</dbReference>
<comment type="subcellular location">
    <subcellularLocation>
        <location evidence="2">Membrane</location>
        <topology evidence="2">Multi-pass membrane protein</topology>
    </subcellularLocation>
</comment>
<keyword evidence="12 13" id="KW-0472">Membrane</keyword>
<dbReference type="Gene3D" id="3.30.450.20">
    <property type="entry name" value="PAS domain"/>
    <property type="match status" value="1"/>
</dbReference>
<accession>A0ABN6N4S3</accession>
<dbReference type="InterPro" id="IPR013656">
    <property type="entry name" value="PAS_4"/>
</dbReference>
<evidence type="ECO:0000256" key="8">
    <source>
        <dbReference type="ARBA" id="ARBA00022777"/>
    </source>
</evidence>
<keyword evidence="6 13" id="KW-0812">Transmembrane</keyword>
<evidence type="ECO:0000256" key="1">
    <source>
        <dbReference type="ARBA" id="ARBA00000085"/>
    </source>
</evidence>
<dbReference type="PROSITE" id="PS50112">
    <property type="entry name" value="PAS"/>
    <property type="match status" value="1"/>
</dbReference>
<dbReference type="Gene3D" id="3.30.565.10">
    <property type="entry name" value="Histidine kinase-like ATPase, C-terminal domain"/>
    <property type="match status" value="1"/>
</dbReference>
<proteinExistence type="predicted"/>
<dbReference type="SUPFAM" id="SSF55785">
    <property type="entry name" value="PYP-like sensor domain (PAS domain)"/>
    <property type="match status" value="1"/>
</dbReference>
<dbReference type="InterPro" id="IPR000014">
    <property type="entry name" value="PAS"/>
</dbReference>
<dbReference type="CDD" id="cd00082">
    <property type="entry name" value="HisKA"/>
    <property type="match status" value="1"/>
</dbReference>
<dbReference type="RefSeq" id="WP_248345353.1">
    <property type="nucleotide sequence ID" value="NZ_AP025592.1"/>
</dbReference>
<dbReference type="InterPro" id="IPR003594">
    <property type="entry name" value="HATPase_dom"/>
</dbReference>
<evidence type="ECO:0000256" key="11">
    <source>
        <dbReference type="ARBA" id="ARBA00023012"/>
    </source>
</evidence>
<dbReference type="SMART" id="SM00388">
    <property type="entry name" value="HisKA"/>
    <property type="match status" value="1"/>
</dbReference>
<dbReference type="PRINTS" id="PR00344">
    <property type="entry name" value="BCTRLSENSOR"/>
</dbReference>
<dbReference type="InterPro" id="IPR036890">
    <property type="entry name" value="HATPase_C_sf"/>
</dbReference>
<dbReference type="SMART" id="SM00086">
    <property type="entry name" value="PAC"/>
    <property type="match status" value="1"/>
</dbReference>
<dbReference type="InterPro" id="IPR001610">
    <property type="entry name" value="PAC"/>
</dbReference>
<gene>
    <name evidence="17" type="ORF">AMPC_12810</name>
</gene>
<evidence type="ECO:0000256" key="5">
    <source>
        <dbReference type="ARBA" id="ARBA00022679"/>
    </source>
</evidence>
<dbReference type="SMART" id="SM00091">
    <property type="entry name" value="PAS"/>
    <property type="match status" value="1"/>
</dbReference>
<sequence>MTPLRIATLYALIGAIWILFSDRLMEALVEDPVQRGYYATAKGWGYVFVTAVLLYALIRHGSAGLRRIERQMRAVVDSMSDGVLVVDRDLRVVAANPAAAELLGHPPQDLLRNLSELAGGGRLRDEDGKPIPLERLSTRRALAGESVHYEARYLRPDGREVFLRVSTAPVRGEEQGPVRLTVAVLRDRTEEKRFEDLREEFFSTAAHEFKTPLAVVKAYAQLISKRQESERPALQTVIRQVERLNRLVQHLLEVSRFRLGNAELRRTAFDLVPLADEVVQRMQAVASGHRLRFHPCPAAPVNADRERVEQVLVNLIDNAVRFSPEGGDVDATVRVTEGQAVVSIRDRGLGIPADRQPHVFERFYRAHAGTSEDYGGLGVGLEMSREIVARHGGRIWFESEPGEGSTFSFSLPLAEETT</sequence>
<dbReference type="PROSITE" id="PS50113">
    <property type="entry name" value="PAC"/>
    <property type="match status" value="1"/>
</dbReference>
<evidence type="ECO:0000256" key="4">
    <source>
        <dbReference type="ARBA" id="ARBA00022553"/>
    </source>
</evidence>
<keyword evidence="7" id="KW-0547">Nucleotide-binding</keyword>
<keyword evidence="4" id="KW-0597">Phosphoprotein</keyword>
<dbReference type="CDD" id="cd00075">
    <property type="entry name" value="HATPase"/>
    <property type="match status" value="1"/>
</dbReference>
<keyword evidence="18" id="KW-1185">Reference proteome</keyword>
<dbReference type="PROSITE" id="PS50109">
    <property type="entry name" value="HIS_KIN"/>
    <property type="match status" value="1"/>
</dbReference>
<dbReference type="InterPro" id="IPR005467">
    <property type="entry name" value="His_kinase_dom"/>
</dbReference>
<dbReference type="Pfam" id="PF02518">
    <property type="entry name" value="HATPase_c"/>
    <property type="match status" value="1"/>
</dbReference>
<dbReference type="InterPro" id="IPR035965">
    <property type="entry name" value="PAS-like_dom_sf"/>
</dbReference>
<dbReference type="EC" id="2.7.13.3" evidence="3"/>
<evidence type="ECO:0000313" key="17">
    <source>
        <dbReference type="EMBL" id="BDG08168.1"/>
    </source>
</evidence>
<dbReference type="EMBL" id="AP025592">
    <property type="protein sequence ID" value="BDG08168.1"/>
    <property type="molecule type" value="Genomic_DNA"/>
</dbReference>
<evidence type="ECO:0000256" key="10">
    <source>
        <dbReference type="ARBA" id="ARBA00022989"/>
    </source>
</evidence>
<evidence type="ECO:0000259" key="16">
    <source>
        <dbReference type="PROSITE" id="PS50113"/>
    </source>
</evidence>
<dbReference type="Pfam" id="PF00512">
    <property type="entry name" value="HisKA"/>
    <property type="match status" value="1"/>
</dbReference>
<feature type="transmembrane region" description="Helical" evidence="13">
    <location>
        <begin position="7"/>
        <end position="25"/>
    </location>
</feature>
<evidence type="ECO:0000259" key="15">
    <source>
        <dbReference type="PROSITE" id="PS50112"/>
    </source>
</evidence>
<feature type="domain" description="Histidine kinase" evidence="14">
    <location>
        <begin position="204"/>
        <end position="415"/>
    </location>
</feature>
<dbReference type="Gene3D" id="1.10.287.130">
    <property type="match status" value="1"/>
</dbReference>
<evidence type="ECO:0000256" key="12">
    <source>
        <dbReference type="ARBA" id="ARBA00023136"/>
    </source>
</evidence>
<dbReference type="PANTHER" id="PTHR42878:SF7">
    <property type="entry name" value="SENSOR HISTIDINE KINASE GLRK"/>
    <property type="match status" value="1"/>
</dbReference>
<keyword evidence="8" id="KW-0418">Kinase</keyword>
<dbReference type="InterPro" id="IPR003661">
    <property type="entry name" value="HisK_dim/P_dom"/>
</dbReference>
<evidence type="ECO:0000256" key="9">
    <source>
        <dbReference type="ARBA" id="ARBA00022840"/>
    </source>
</evidence>
<evidence type="ECO:0000256" key="6">
    <source>
        <dbReference type="ARBA" id="ARBA00022692"/>
    </source>
</evidence>
<reference evidence="18" key="1">
    <citation type="journal article" date="2022" name="Int. J. Syst. Evol. Microbiol.">
        <title>Anaeromyxobacter oryzae sp. nov., Anaeromyxobacter diazotrophicus sp. nov. and Anaeromyxobacter paludicola sp. nov., isolated from paddy soils.</title>
        <authorList>
            <person name="Itoh H."/>
            <person name="Xu Z."/>
            <person name="Mise K."/>
            <person name="Masuda Y."/>
            <person name="Ushijima N."/>
            <person name="Hayakawa C."/>
            <person name="Shiratori Y."/>
            <person name="Senoo K."/>
        </authorList>
    </citation>
    <scope>NUCLEOTIDE SEQUENCE [LARGE SCALE GENOMIC DNA]</scope>
    <source>
        <strain evidence="18">Red630</strain>
    </source>
</reference>
<keyword evidence="5" id="KW-0808">Transferase</keyword>
<comment type="catalytic activity">
    <reaction evidence="1">
        <text>ATP + protein L-histidine = ADP + protein N-phospho-L-histidine.</text>
        <dbReference type="EC" id="2.7.13.3"/>
    </reaction>
</comment>
<evidence type="ECO:0000259" key="14">
    <source>
        <dbReference type="PROSITE" id="PS50109"/>
    </source>
</evidence>
<dbReference type="Pfam" id="PF08448">
    <property type="entry name" value="PAS_4"/>
    <property type="match status" value="1"/>
</dbReference>
<keyword evidence="11" id="KW-0902">Two-component regulatory system</keyword>
<keyword evidence="9" id="KW-0067">ATP-binding</keyword>
<evidence type="ECO:0000313" key="18">
    <source>
        <dbReference type="Proteomes" id="UP001162734"/>
    </source>
</evidence>
<feature type="domain" description="PAS" evidence="15">
    <location>
        <begin position="68"/>
        <end position="111"/>
    </location>
</feature>
<evidence type="ECO:0000256" key="2">
    <source>
        <dbReference type="ARBA" id="ARBA00004141"/>
    </source>
</evidence>
<evidence type="ECO:0000256" key="7">
    <source>
        <dbReference type="ARBA" id="ARBA00022741"/>
    </source>
</evidence>
<feature type="transmembrane region" description="Helical" evidence="13">
    <location>
        <begin position="37"/>
        <end position="58"/>
    </location>
</feature>
<dbReference type="SUPFAM" id="SSF55874">
    <property type="entry name" value="ATPase domain of HSP90 chaperone/DNA topoisomerase II/histidine kinase"/>
    <property type="match status" value="1"/>
</dbReference>
<organism evidence="17 18">
    <name type="scientific">Anaeromyxobacter paludicola</name>
    <dbReference type="NCBI Taxonomy" id="2918171"/>
    <lineage>
        <taxon>Bacteria</taxon>
        <taxon>Pseudomonadati</taxon>
        <taxon>Myxococcota</taxon>
        <taxon>Myxococcia</taxon>
        <taxon>Myxococcales</taxon>
        <taxon>Cystobacterineae</taxon>
        <taxon>Anaeromyxobacteraceae</taxon>
        <taxon>Anaeromyxobacter</taxon>
    </lineage>
</organism>
<evidence type="ECO:0000256" key="13">
    <source>
        <dbReference type="SAM" id="Phobius"/>
    </source>
</evidence>
<dbReference type="InterPro" id="IPR004358">
    <property type="entry name" value="Sig_transdc_His_kin-like_C"/>
</dbReference>
<dbReference type="PANTHER" id="PTHR42878">
    <property type="entry name" value="TWO-COMPONENT HISTIDINE KINASE"/>
    <property type="match status" value="1"/>
</dbReference>